<dbReference type="GO" id="GO:0005886">
    <property type="term" value="C:plasma membrane"/>
    <property type="evidence" value="ECO:0007669"/>
    <property type="project" value="UniProtKB-SubCell"/>
</dbReference>
<feature type="transmembrane region" description="Helical" evidence="7">
    <location>
        <begin position="165"/>
        <end position="184"/>
    </location>
</feature>
<evidence type="ECO:0000256" key="3">
    <source>
        <dbReference type="ARBA" id="ARBA00022475"/>
    </source>
</evidence>
<dbReference type="Pfam" id="PF19300">
    <property type="entry name" value="BPD_transp_1_N"/>
    <property type="match status" value="1"/>
</dbReference>
<dbReference type="CDD" id="cd06261">
    <property type="entry name" value="TM_PBP2"/>
    <property type="match status" value="1"/>
</dbReference>
<dbReference type="PANTHER" id="PTHR43163:SF9">
    <property type="entry name" value="ABC TRANSPORTER PERMEASE PROTEIN"/>
    <property type="match status" value="1"/>
</dbReference>
<evidence type="ECO:0000256" key="6">
    <source>
        <dbReference type="ARBA" id="ARBA00023136"/>
    </source>
</evidence>
<evidence type="ECO:0000256" key="4">
    <source>
        <dbReference type="ARBA" id="ARBA00022692"/>
    </source>
</evidence>
<keyword evidence="6 7" id="KW-0472">Membrane</keyword>
<dbReference type="AlphaFoldDB" id="A0A3N1KX96"/>
<keyword evidence="3" id="KW-1003">Cell membrane</keyword>
<evidence type="ECO:0000313" key="10">
    <source>
        <dbReference type="Proteomes" id="UP000278222"/>
    </source>
</evidence>
<comment type="caution">
    <text evidence="9">The sequence shown here is derived from an EMBL/GenBank/DDBJ whole genome shotgun (WGS) entry which is preliminary data.</text>
</comment>
<dbReference type="EMBL" id="RJKX01000015">
    <property type="protein sequence ID" value="ROP84494.1"/>
    <property type="molecule type" value="Genomic_DNA"/>
</dbReference>
<reference evidence="9 10" key="1">
    <citation type="submission" date="2018-11" db="EMBL/GenBank/DDBJ databases">
        <title>Genomic Encyclopedia of Type Strains, Phase IV (KMG-IV): sequencing the most valuable type-strain genomes for metagenomic binning, comparative biology and taxonomic classification.</title>
        <authorList>
            <person name="Goeker M."/>
        </authorList>
    </citation>
    <scope>NUCLEOTIDE SEQUENCE [LARGE SCALE GENOMIC DNA]</scope>
    <source>
        <strain evidence="9 10">DSM 5900</strain>
    </source>
</reference>
<gene>
    <name evidence="9" type="ORF">EDC65_3848</name>
</gene>
<evidence type="ECO:0000256" key="7">
    <source>
        <dbReference type="RuleBase" id="RU363032"/>
    </source>
</evidence>
<dbReference type="InterPro" id="IPR000515">
    <property type="entry name" value="MetI-like"/>
</dbReference>
<dbReference type="PROSITE" id="PS50928">
    <property type="entry name" value="ABC_TM1"/>
    <property type="match status" value="1"/>
</dbReference>
<evidence type="ECO:0000259" key="8">
    <source>
        <dbReference type="PROSITE" id="PS50928"/>
    </source>
</evidence>
<feature type="transmembrane region" description="Helical" evidence="7">
    <location>
        <begin position="257"/>
        <end position="277"/>
    </location>
</feature>
<keyword evidence="10" id="KW-1185">Reference proteome</keyword>
<feature type="transmembrane region" description="Helical" evidence="7">
    <location>
        <begin position="191"/>
        <end position="209"/>
    </location>
</feature>
<feature type="transmembrane region" description="Helical" evidence="7">
    <location>
        <begin position="103"/>
        <end position="123"/>
    </location>
</feature>
<feature type="transmembrane region" description="Helical" evidence="7">
    <location>
        <begin position="289"/>
        <end position="309"/>
    </location>
</feature>
<proteinExistence type="inferred from homology"/>
<evidence type="ECO:0000256" key="2">
    <source>
        <dbReference type="ARBA" id="ARBA00022448"/>
    </source>
</evidence>
<dbReference type="InterPro" id="IPR045621">
    <property type="entry name" value="BPD_transp_1_N"/>
</dbReference>
<feature type="transmembrane region" description="Helical" evidence="7">
    <location>
        <begin position="135"/>
        <end position="159"/>
    </location>
</feature>
<keyword evidence="5 7" id="KW-1133">Transmembrane helix</keyword>
<dbReference type="RefSeq" id="WP_197735717.1">
    <property type="nucleotide sequence ID" value="NZ_AP019700.1"/>
</dbReference>
<dbReference type="Proteomes" id="UP000278222">
    <property type="component" value="Unassembled WGS sequence"/>
</dbReference>
<feature type="domain" description="ABC transmembrane type-1" evidence="8">
    <location>
        <begin position="99"/>
        <end position="314"/>
    </location>
</feature>
<keyword evidence="2 7" id="KW-0813">Transport</keyword>
<dbReference type="Gene3D" id="1.10.3720.10">
    <property type="entry name" value="MetI-like"/>
    <property type="match status" value="1"/>
</dbReference>
<dbReference type="InterPro" id="IPR035906">
    <property type="entry name" value="MetI-like_sf"/>
</dbReference>
<dbReference type="SUPFAM" id="SSF161098">
    <property type="entry name" value="MetI-like"/>
    <property type="match status" value="1"/>
</dbReference>
<dbReference type="Pfam" id="PF00528">
    <property type="entry name" value="BPD_transp_1"/>
    <property type="match status" value="1"/>
</dbReference>
<organism evidence="9 10">
    <name type="scientific">Stella humosa</name>
    <dbReference type="NCBI Taxonomy" id="94"/>
    <lineage>
        <taxon>Bacteria</taxon>
        <taxon>Pseudomonadati</taxon>
        <taxon>Pseudomonadota</taxon>
        <taxon>Alphaproteobacteria</taxon>
        <taxon>Rhodospirillales</taxon>
        <taxon>Stellaceae</taxon>
        <taxon>Stella</taxon>
    </lineage>
</organism>
<evidence type="ECO:0000256" key="5">
    <source>
        <dbReference type="ARBA" id="ARBA00022989"/>
    </source>
</evidence>
<sequence>MERLEFIAQRVLKGIVVLVGIVVLNFLLIRLAPGDPAAVMAGEAGASDELFLQQLRAQFGLDRPLLEQLWAYVANILSFDFGFSYRQQRPVVDLLAERLPPTLLLTGTAFVLSLVAGVTLGVMAARRAGRWSDSAITVVALFFYATPLFWVGLMGVLLFSVTLGWLPAFGMASVGVKLTGFAYLADVGRHLVLPALTLTLFHMAVYARMTRASMLEVRDLDFVRTARAKGVDEGSILRRHVLRNAILPVVTIAGMKAGYLLGGSIVVETVFAWPGIGRLAYEAVLQRDYNVLLGVFLVTSALVIAVNLATDVIYSLVDPRIELGA</sequence>
<evidence type="ECO:0000256" key="1">
    <source>
        <dbReference type="ARBA" id="ARBA00004651"/>
    </source>
</evidence>
<keyword evidence="4 7" id="KW-0812">Transmembrane</keyword>
<feature type="transmembrane region" description="Helical" evidence="7">
    <location>
        <begin position="12"/>
        <end position="32"/>
    </location>
</feature>
<name>A0A3N1KX96_9PROT</name>
<dbReference type="PANTHER" id="PTHR43163">
    <property type="entry name" value="DIPEPTIDE TRANSPORT SYSTEM PERMEASE PROTEIN DPPB-RELATED"/>
    <property type="match status" value="1"/>
</dbReference>
<evidence type="ECO:0000313" key="9">
    <source>
        <dbReference type="EMBL" id="ROP84494.1"/>
    </source>
</evidence>
<comment type="subcellular location">
    <subcellularLocation>
        <location evidence="1 7">Cell membrane</location>
        <topology evidence="1 7">Multi-pass membrane protein</topology>
    </subcellularLocation>
</comment>
<comment type="similarity">
    <text evidence="7">Belongs to the binding-protein-dependent transport system permease family.</text>
</comment>
<accession>A0A3N1KX96</accession>
<dbReference type="GO" id="GO:0055085">
    <property type="term" value="P:transmembrane transport"/>
    <property type="evidence" value="ECO:0007669"/>
    <property type="project" value="InterPro"/>
</dbReference>
<protein>
    <submittedName>
        <fullName evidence="9">Peptide/nickel transport system permease protein</fullName>
    </submittedName>
</protein>